<evidence type="ECO:0000313" key="3">
    <source>
        <dbReference type="EMBL" id="KAL0510363.1"/>
    </source>
</evidence>
<evidence type="ECO:0000313" key="4">
    <source>
        <dbReference type="Proteomes" id="UP001482455"/>
    </source>
</evidence>
<reference evidence="3 4" key="1">
    <citation type="submission" date="2024-02" db="EMBL/GenBank/DDBJ databases">
        <title>FIRST GENOME SEQUENCES OF Leishmania (Viannia) shawi, Leishmania (Viannia) lindenbergi AND Leishmania (Viannia) utingensis.</title>
        <authorList>
            <person name="Resadore F."/>
            <person name="Custodio M.G.F."/>
            <person name="Boite M.C."/>
            <person name="Cupolillo E."/>
            <person name="Ferreira G.E.M."/>
        </authorList>
    </citation>
    <scope>NUCLEOTIDE SEQUENCE [LARGE SCALE GENOMIC DNA]</scope>
    <source>
        <strain evidence="3 4">ITUB/BR/1977/M4964</strain>
    </source>
</reference>
<feature type="compositionally biased region" description="Acidic residues" evidence="1">
    <location>
        <begin position="641"/>
        <end position="650"/>
    </location>
</feature>
<gene>
    <name evidence="3" type="ORF">Q4I30_002478</name>
</gene>
<feature type="compositionally biased region" description="Acidic residues" evidence="1">
    <location>
        <begin position="806"/>
        <end position="815"/>
    </location>
</feature>
<feature type="region of interest" description="Disordered" evidence="1">
    <location>
        <begin position="724"/>
        <end position="745"/>
    </location>
</feature>
<evidence type="ECO:0000259" key="2">
    <source>
        <dbReference type="Pfam" id="PF01476"/>
    </source>
</evidence>
<feature type="compositionally biased region" description="Polar residues" evidence="1">
    <location>
        <begin position="417"/>
        <end position="432"/>
    </location>
</feature>
<keyword evidence="4" id="KW-1185">Reference proteome</keyword>
<dbReference type="InterPro" id="IPR018392">
    <property type="entry name" value="LysM"/>
</dbReference>
<feature type="region of interest" description="Disordered" evidence="1">
    <location>
        <begin position="296"/>
        <end position="334"/>
    </location>
</feature>
<feature type="compositionally biased region" description="Polar residues" evidence="1">
    <location>
        <begin position="594"/>
        <end position="606"/>
    </location>
</feature>
<organism evidence="3 4">
    <name type="scientific">Leishmania utingensis</name>
    <dbReference type="NCBI Taxonomy" id="653362"/>
    <lineage>
        <taxon>Eukaryota</taxon>
        <taxon>Discoba</taxon>
        <taxon>Euglenozoa</taxon>
        <taxon>Kinetoplastea</taxon>
        <taxon>Metakinetoplastina</taxon>
        <taxon>Trypanosomatida</taxon>
        <taxon>Trypanosomatidae</taxon>
        <taxon>Leishmaniinae</taxon>
        <taxon>Leishmania</taxon>
    </lineage>
</organism>
<dbReference type="Proteomes" id="UP001482455">
    <property type="component" value="Unassembled WGS sequence"/>
</dbReference>
<feature type="compositionally biased region" description="Basic and acidic residues" evidence="1">
    <location>
        <begin position="506"/>
        <end position="518"/>
    </location>
</feature>
<feature type="region of interest" description="Disordered" evidence="1">
    <location>
        <begin position="113"/>
        <end position="151"/>
    </location>
</feature>
<feature type="region of interest" description="Disordered" evidence="1">
    <location>
        <begin position="193"/>
        <end position="262"/>
    </location>
</feature>
<feature type="compositionally biased region" description="Pro residues" evidence="1">
    <location>
        <begin position="325"/>
        <end position="334"/>
    </location>
</feature>
<evidence type="ECO:0000256" key="1">
    <source>
        <dbReference type="SAM" id="MobiDB-lite"/>
    </source>
</evidence>
<sequence length="859" mass="89433">MEGLRRQVELLCTALESLDVRHDSRCRDHPPSLPEEVVSALQVALARATALADWATAVQREQPLPQRTSDVSDAAGLKFGASAQQQTLLSVAALFKVSVADIRQWNPQLPPTLREGDVLPPDTYLKVRPAPSPVSPPQPSSTSVSRTRLVPGATASLGVTVSGTTSARSTSAKSQVTDAGCGDSVAAPWHHSAFSSSPSGCSKRDAGTGVSSGGVGGRVLPLGSEGGASQGRCSAWAMDSGCGTSRSPQIPEPSMPNSYPNAAPPSCAPAPVLMPMPIHLCSSPDRSDLIDLKEDVMEPSPSPERDAHASGRACRSCTTPKTSSPSPPVSSLAPPPPFSGVVTLSTAAAAAVEATPLHYSGPQGDVIGGGSSGTTAGEISMRGHSRSSSRSPTGEMLVAPVGGPKGRVSVRGDMASSGVSATISQLRLQSPSADGESDQRELRKRTTGWATPASVVPSPETKGGARVLPSPSPARESSVSLSAVSPPSSLGEGRWSNGARSRARAGSKEGEGERHVTEVQRPPQLSPSQQRRGASASSLSLASPSYTSSCSPMTNGQSPASAATASKAAVTSGDVSRPNDFLTPIQRRGGCGPQCTSGAAFSTSGHLNMHRSPLSAALSSSPEGRSGIETEVVESPRSDTEDYMEDEEESTPCMRPPTMLGRRVSSPPPNLSRFPQTGCTEAGLSTAPPRRAVDPPPQLRQRSGGKRDAGLTAPVAAQAVLLPSLASPSHLEPPPQQQQQLPELSELDDDFEEVELAGEDNYDTLEGIAAVYNLTVPIIIEWNPYLKKYRPSEPLPPDLPIVLPMSDEDEEDGEGTDSIMHEVDSRLLLKPHSRLENWSPDGYSPSGTSDNSPAPQSLL</sequence>
<dbReference type="CDD" id="cd00118">
    <property type="entry name" value="LysM"/>
    <property type="match status" value="1"/>
</dbReference>
<name>A0AAW3AP35_9TRYP</name>
<feature type="compositionally biased region" description="Pro residues" evidence="1">
    <location>
        <begin position="130"/>
        <end position="139"/>
    </location>
</feature>
<feature type="compositionally biased region" description="Low complexity" evidence="1">
    <location>
        <begin position="612"/>
        <end position="622"/>
    </location>
</feature>
<feature type="compositionally biased region" description="Low complexity" evidence="1">
    <location>
        <begin position="520"/>
        <end position="572"/>
    </location>
</feature>
<feature type="compositionally biased region" description="Low complexity" evidence="1">
    <location>
        <begin position="477"/>
        <end position="490"/>
    </location>
</feature>
<protein>
    <submittedName>
        <fullName evidence="3">LysM domain containing protein</fullName>
    </submittedName>
</protein>
<feature type="region of interest" description="Disordered" evidence="1">
    <location>
        <begin position="357"/>
        <end position="711"/>
    </location>
</feature>
<dbReference type="AlphaFoldDB" id="A0AAW3AP35"/>
<feature type="domain" description="LysM" evidence="2">
    <location>
        <begin position="763"/>
        <end position="788"/>
    </location>
</feature>
<dbReference type="Pfam" id="PF01476">
    <property type="entry name" value="LysM"/>
    <property type="match status" value="1"/>
</dbReference>
<proteinExistence type="predicted"/>
<comment type="caution">
    <text evidence="3">The sequence shown here is derived from an EMBL/GenBank/DDBJ whole genome shotgun (WGS) entry which is preliminary data.</text>
</comment>
<dbReference type="EMBL" id="JBAMZL010000017">
    <property type="protein sequence ID" value="KAL0510363.1"/>
    <property type="molecule type" value="Genomic_DNA"/>
</dbReference>
<feature type="compositionally biased region" description="Polar residues" evidence="1">
    <location>
        <begin position="845"/>
        <end position="859"/>
    </location>
</feature>
<feature type="region of interest" description="Disordered" evidence="1">
    <location>
        <begin position="799"/>
        <end position="859"/>
    </location>
</feature>
<feature type="compositionally biased region" description="Polar residues" evidence="1">
    <location>
        <begin position="161"/>
        <end position="177"/>
    </location>
</feature>
<feature type="region of interest" description="Disordered" evidence="1">
    <location>
        <begin position="161"/>
        <end position="180"/>
    </location>
</feature>
<accession>A0AAW3AP35</accession>